<dbReference type="GO" id="GO:0006542">
    <property type="term" value="P:glutamine biosynthetic process"/>
    <property type="evidence" value="ECO:0007669"/>
    <property type="project" value="InterPro"/>
</dbReference>
<keyword evidence="8" id="KW-1185">Reference proteome</keyword>
<evidence type="ECO:0000256" key="4">
    <source>
        <dbReference type="PROSITE-ProRule" id="PRU01331"/>
    </source>
</evidence>
<keyword evidence="3" id="KW-0460">Magnesium</keyword>
<keyword evidence="2 7" id="KW-0436">Ligase</keyword>
<evidence type="ECO:0000313" key="7">
    <source>
        <dbReference type="EMBL" id="GAP34682.1"/>
    </source>
</evidence>
<evidence type="ECO:0000259" key="6">
    <source>
        <dbReference type="PROSITE" id="PS51987"/>
    </source>
</evidence>
<dbReference type="AlphaFoldDB" id="A0A0K8NWB3"/>
<proteinExistence type="inferred from homology"/>
<dbReference type="Gene3D" id="3.10.20.70">
    <property type="entry name" value="Glutamine synthetase, N-terminal domain"/>
    <property type="match status" value="1"/>
</dbReference>
<dbReference type="STRING" id="1547922.ISF6_5390"/>
<dbReference type="SMART" id="SM01230">
    <property type="entry name" value="Gln-synt_C"/>
    <property type="match status" value="1"/>
</dbReference>
<evidence type="ECO:0000256" key="3">
    <source>
        <dbReference type="ARBA" id="ARBA00022842"/>
    </source>
</evidence>
<dbReference type="InterPro" id="IPR036651">
    <property type="entry name" value="Gln_synt_N_sf"/>
</dbReference>
<evidence type="ECO:0000256" key="2">
    <source>
        <dbReference type="ARBA" id="ARBA00022598"/>
    </source>
</evidence>
<reference evidence="8" key="1">
    <citation type="submission" date="2015-07" db="EMBL/GenBank/DDBJ databases">
        <title>Discovery of a poly(ethylene terephthalate assimilation.</title>
        <authorList>
            <person name="Yoshida S."/>
            <person name="Hiraga K."/>
            <person name="Takehana T."/>
            <person name="Taniguchi I."/>
            <person name="Yamaji H."/>
            <person name="Maeda Y."/>
            <person name="Toyohara K."/>
            <person name="Miyamoto K."/>
            <person name="Kimura Y."/>
            <person name="Oda K."/>
        </authorList>
    </citation>
    <scope>NUCLEOTIDE SEQUENCE [LARGE SCALE GENOMIC DNA]</scope>
    <source>
        <strain evidence="8">NBRC 110686 / TISTR 2288 / 201-F6</strain>
    </source>
</reference>
<name>A0A0K8NWB3_PISS1</name>
<dbReference type="Pfam" id="PF00120">
    <property type="entry name" value="Gln-synt_C"/>
    <property type="match status" value="1"/>
</dbReference>
<evidence type="ECO:0000313" key="8">
    <source>
        <dbReference type="Proteomes" id="UP000037660"/>
    </source>
</evidence>
<dbReference type="PROSITE" id="PS00181">
    <property type="entry name" value="GLNA_ATP"/>
    <property type="match status" value="1"/>
</dbReference>
<dbReference type="EC" id="6.3.1.2" evidence="7"/>
<accession>A0A0K8NWB3</accession>
<dbReference type="EMBL" id="BBYR01000009">
    <property type="protein sequence ID" value="GAP34682.1"/>
    <property type="molecule type" value="Genomic_DNA"/>
</dbReference>
<reference evidence="7 8" key="2">
    <citation type="journal article" date="2016" name="Science">
        <title>A bacterium that degrades and assimilates poly(ethylene terephthalate).</title>
        <authorList>
            <person name="Yoshida S."/>
            <person name="Hiraga K."/>
            <person name="Takehana T."/>
            <person name="Taniguchi I."/>
            <person name="Yamaji H."/>
            <person name="Maeda Y."/>
            <person name="Toyohara K."/>
            <person name="Miyamoto K."/>
            <person name="Kimura Y."/>
            <person name="Oda K."/>
        </authorList>
    </citation>
    <scope>NUCLEOTIDE SEQUENCE [LARGE SCALE GENOMIC DNA]</scope>
    <source>
        <strain evidence="8">NBRC 110686 / TISTR 2288 / 201-F6</strain>
    </source>
</reference>
<sequence>MTPVPGGEPPLDVDALQARLAAAGIHTLCVQFTDLDGQPKGKWVPLHQLAAVLAEGAGFAGPSIRGTGLPRQGERSEYLGRGDPATVHPLDWLPGVARIVADGHVGGRPFEACPRRILRRAVDRLAARGWRLRTGIEPEFFLLRRDAAGRWAPADAEDRLDKPSYDLRSLARQGGFLQALRRALEAAGLTVLQIDHEDAPGQYELNLRHDEVLRSADHLMLVRLAGRALAEAHGAVFSCMPKPFADQPGSGLHVHASLWQDTGDGGPARNLFAGESSDPMHPQALSPLAQHFVAGLLAHSPALCALAAPTVNSYRRLAVRRTRSGTSWAPASISHGPNNRTAQVRTLADRIEWRLPDAAANPYLLSAGLIAAGLDGIDRALPLPPACRDDLFELDAPARAALGIGALPASLAEALDTFEASALLREALGPEAHREFLALGRAQWDEYAGHVSDWEWARWADA</sequence>
<dbReference type="SUPFAM" id="SSF54368">
    <property type="entry name" value="Glutamine synthetase, N-terminal domain"/>
    <property type="match status" value="1"/>
</dbReference>
<dbReference type="GO" id="GO:0004356">
    <property type="term" value="F:glutamine synthetase activity"/>
    <property type="evidence" value="ECO:0007669"/>
    <property type="project" value="UniProtKB-EC"/>
</dbReference>
<evidence type="ECO:0000256" key="1">
    <source>
        <dbReference type="ARBA" id="ARBA00001946"/>
    </source>
</evidence>
<dbReference type="InterPro" id="IPR014746">
    <property type="entry name" value="Gln_synth/guanido_kin_cat_dom"/>
</dbReference>
<dbReference type="PANTHER" id="PTHR43785">
    <property type="entry name" value="GAMMA-GLUTAMYLPUTRESCINE SYNTHETASE"/>
    <property type="match status" value="1"/>
</dbReference>
<dbReference type="InterPro" id="IPR008146">
    <property type="entry name" value="Gln_synth_cat_dom"/>
</dbReference>
<organism evidence="7 8">
    <name type="scientific">Piscinibacter sakaiensis</name>
    <name type="common">Ideonella sakaiensis</name>
    <dbReference type="NCBI Taxonomy" id="1547922"/>
    <lineage>
        <taxon>Bacteria</taxon>
        <taxon>Pseudomonadati</taxon>
        <taxon>Pseudomonadota</taxon>
        <taxon>Betaproteobacteria</taxon>
        <taxon>Burkholderiales</taxon>
        <taxon>Sphaerotilaceae</taxon>
        <taxon>Piscinibacter</taxon>
    </lineage>
</organism>
<gene>
    <name evidence="7" type="ORF">ISF6_5390</name>
</gene>
<dbReference type="RefSeq" id="WP_231638001.1">
    <property type="nucleotide sequence ID" value="NZ_BBYR01000009.1"/>
</dbReference>
<dbReference type="InterPro" id="IPR027303">
    <property type="entry name" value="Gln_synth_gly_rich_site"/>
</dbReference>
<comment type="similarity">
    <text evidence="4 5">Belongs to the glutamine synthetase family.</text>
</comment>
<dbReference type="SUPFAM" id="SSF55931">
    <property type="entry name" value="Glutamine synthetase/guanido kinase"/>
    <property type="match status" value="1"/>
</dbReference>
<protein>
    <submittedName>
        <fullName evidence="7">Glutamine synthetase type I</fullName>
        <ecNumber evidence="7">6.3.1.2</ecNumber>
    </submittedName>
</protein>
<dbReference type="PROSITE" id="PS51987">
    <property type="entry name" value="GS_CATALYTIC"/>
    <property type="match status" value="1"/>
</dbReference>
<comment type="caution">
    <text evidence="7">The sequence shown here is derived from an EMBL/GenBank/DDBJ whole genome shotgun (WGS) entry which is preliminary data.</text>
</comment>
<comment type="cofactor">
    <cofactor evidence="1">
        <name>Mg(2+)</name>
        <dbReference type="ChEBI" id="CHEBI:18420"/>
    </cofactor>
</comment>
<dbReference type="PANTHER" id="PTHR43785:SF12">
    <property type="entry name" value="TYPE-1 GLUTAMINE SYNTHETASE 2"/>
    <property type="match status" value="1"/>
</dbReference>
<evidence type="ECO:0000256" key="5">
    <source>
        <dbReference type="RuleBase" id="RU000384"/>
    </source>
</evidence>
<feature type="domain" description="GS catalytic" evidence="6">
    <location>
        <begin position="114"/>
        <end position="462"/>
    </location>
</feature>
<dbReference type="Gene3D" id="3.30.590.10">
    <property type="entry name" value="Glutamine synthetase/guanido kinase, catalytic domain"/>
    <property type="match status" value="1"/>
</dbReference>
<dbReference type="Proteomes" id="UP000037660">
    <property type="component" value="Unassembled WGS sequence"/>
</dbReference>